<dbReference type="GO" id="GO:0034605">
    <property type="term" value="P:cellular response to heat"/>
    <property type="evidence" value="ECO:0007669"/>
    <property type="project" value="UniProtKB-UniRule"/>
</dbReference>
<dbReference type="Pfam" id="PF22667">
    <property type="entry name" value="Lon_lid"/>
    <property type="match status" value="1"/>
</dbReference>
<evidence type="ECO:0000256" key="13">
    <source>
        <dbReference type="ARBA" id="ARBA00082722"/>
    </source>
</evidence>
<keyword evidence="3 14" id="KW-0645">Protease</keyword>
<dbReference type="CDD" id="cd19500">
    <property type="entry name" value="RecA-like_Lon"/>
    <property type="match status" value="1"/>
</dbReference>
<dbReference type="InterPro" id="IPR027417">
    <property type="entry name" value="P-loop_NTPase"/>
</dbReference>
<dbReference type="InterPro" id="IPR015947">
    <property type="entry name" value="PUA-like_sf"/>
</dbReference>
<evidence type="ECO:0000256" key="18">
    <source>
        <dbReference type="PROSITE-ProRule" id="PRU01122"/>
    </source>
</evidence>
<evidence type="ECO:0000256" key="9">
    <source>
        <dbReference type="ARBA" id="ARBA00050665"/>
    </source>
</evidence>
<dbReference type="EC" id="3.4.21.53" evidence="11 14"/>
<dbReference type="GO" id="GO:0016887">
    <property type="term" value="F:ATP hydrolysis activity"/>
    <property type="evidence" value="ECO:0007669"/>
    <property type="project" value="UniProtKB-UniRule"/>
</dbReference>
<feature type="binding site" evidence="14 17">
    <location>
        <begin position="355"/>
        <end position="362"/>
    </location>
    <ligand>
        <name>ATP</name>
        <dbReference type="ChEBI" id="CHEBI:30616"/>
    </ligand>
</feature>
<dbReference type="SMART" id="SM00464">
    <property type="entry name" value="LON"/>
    <property type="match status" value="1"/>
</dbReference>
<dbReference type="PROSITE" id="PS51787">
    <property type="entry name" value="LON_N"/>
    <property type="match status" value="1"/>
</dbReference>
<dbReference type="InterPro" id="IPR004815">
    <property type="entry name" value="Lon_bac/euk-typ"/>
</dbReference>
<evidence type="ECO:0000256" key="11">
    <source>
        <dbReference type="ARBA" id="ARBA00066743"/>
    </source>
</evidence>
<evidence type="ECO:0000256" key="14">
    <source>
        <dbReference type="HAMAP-Rule" id="MF_01973"/>
    </source>
</evidence>
<feature type="active site" evidence="14 16">
    <location>
        <position position="721"/>
    </location>
</feature>
<evidence type="ECO:0000313" key="23">
    <source>
        <dbReference type="EMBL" id="HIR46417.1"/>
    </source>
</evidence>
<dbReference type="Pfam" id="PF00004">
    <property type="entry name" value="AAA"/>
    <property type="match status" value="1"/>
</dbReference>
<keyword evidence="5 14" id="KW-0378">Hydrolase</keyword>
<evidence type="ECO:0000256" key="17">
    <source>
        <dbReference type="PIRSR" id="PIRSR001174-2"/>
    </source>
</evidence>
<dbReference type="InterPro" id="IPR014721">
    <property type="entry name" value="Ribsml_uS5_D2-typ_fold_subgr"/>
</dbReference>
<dbReference type="InterPro" id="IPR054594">
    <property type="entry name" value="Lon_lid"/>
</dbReference>
<evidence type="ECO:0000256" key="15">
    <source>
        <dbReference type="PIRNR" id="PIRNR001174"/>
    </source>
</evidence>
<dbReference type="Gene3D" id="3.30.230.10">
    <property type="match status" value="1"/>
</dbReference>
<evidence type="ECO:0000256" key="16">
    <source>
        <dbReference type="PIRSR" id="PIRSR001174-1"/>
    </source>
</evidence>
<dbReference type="InterPro" id="IPR046336">
    <property type="entry name" value="Lon_prtase_N_sf"/>
</dbReference>
<evidence type="ECO:0000256" key="10">
    <source>
        <dbReference type="ARBA" id="ARBA00053875"/>
    </source>
</evidence>
<sequence>MSNTSQITIPVLALRGLVIFPDMMIQFDIGRKKSVLALAGAMEKEQLIFLVAQSDLEDGEPTKEQLYPMGVVAKIKQVVRHSEEGVRLFAEGLYRARLDTVLQEEPFLLAEVSEVEIPAYKSTNTTTALVRHTRALFEDYAKNYAKIAPDILFGVMQQKDCGKLADYIAANIMLDFDRKQMVLDEIHPVKRLRKLISILEEEIKIISIENEIQEKTREQVDENQREYYLREQMKTIAYELGDDDNPQEEADELRDRIAKLKLPEEQNEKLLKECDRLAKMPIGSHEASVILTYLETCLDLPWNERTKENIDLNRAEKVLNADHYGLKKVKERILEALAVRKLAPENNGQIICLVGPPGVGKTSIARSIAKAIGRKYVRVSLGGVRDESDIMGHRRTYIGSMPGRIIAALRQAKVKNPLILLDEVDKLGSSYRGDPSSALLEVLDSEQNSAFYDHYIDMPFDLSEVLFLTTANDYSAIPAPLLDRMDVITLGSYTHEEKYQIASRHLIPKQLKKNGISPKNLKITPNALHTLIDGYTREAGVRTLERQIASVCRKCAKRIVEDPEIKISVTSRMLEDLLGPQRFKKEKLQQKDEIGLVNGLAWTSVGGELLPIEAAVLQGTGKIELTGSLGDVMKESAQTAISCIRARAEKLGISPDFYKKYDIHIHAPEGAVPKDGPSAGTAMATAITSALCEIPIRRDVAMTGEITLLGRVLPIGGLKEKTMAAYRSGIKTVLIPKENMPDLYEVEDVVKQHVEFVPVERIEQVLNAALVKMPSPSVSKEEKHSEQASAAVPAALPLTDGKPDTAGATQSGLCQ</sequence>
<dbReference type="PIRSF" id="PIRSF001174">
    <property type="entry name" value="Lon_proteas"/>
    <property type="match status" value="1"/>
</dbReference>
<protein>
    <recommendedName>
        <fullName evidence="12 14">Lon protease</fullName>
        <ecNumber evidence="11 14">3.4.21.53</ecNumber>
    </recommendedName>
    <alternativeName>
        <fullName evidence="13 14">ATP-dependent protease La</fullName>
    </alternativeName>
</protein>
<dbReference type="InterPro" id="IPR003111">
    <property type="entry name" value="Lon_prtase_N"/>
</dbReference>
<organism evidence="23 24">
    <name type="scientific">Candidatus Caccousia avicola</name>
    <dbReference type="NCBI Taxonomy" id="2840721"/>
    <lineage>
        <taxon>Bacteria</taxon>
        <taxon>Bacillati</taxon>
        <taxon>Bacillota</taxon>
        <taxon>Clostridia</taxon>
        <taxon>Eubacteriales</taxon>
        <taxon>Oscillospiraceae</taxon>
        <taxon>Oscillospiraceae incertae sedis</taxon>
        <taxon>Candidatus Caccousia</taxon>
    </lineage>
</organism>
<dbReference type="AlphaFoldDB" id="A0A9D1ALN5"/>
<evidence type="ECO:0000259" key="22">
    <source>
        <dbReference type="PROSITE" id="PS51787"/>
    </source>
</evidence>
<gene>
    <name evidence="14 23" type="primary">lon</name>
    <name evidence="23" type="ORF">IAB89_01975</name>
</gene>
<keyword evidence="8 14" id="KW-0346">Stress response</keyword>
<dbReference type="SUPFAM" id="SSF54211">
    <property type="entry name" value="Ribosomal protein S5 domain 2-like"/>
    <property type="match status" value="1"/>
</dbReference>
<evidence type="ECO:0000256" key="19">
    <source>
        <dbReference type="SAM" id="Coils"/>
    </source>
</evidence>
<evidence type="ECO:0000256" key="12">
    <source>
        <dbReference type="ARBA" id="ARBA00071934"/>
    </source>
</evidence>
<evidence type="ECO:0000256" key="1">
    <source>
        <dbReference type="ARBA" id="ARBA00004496"/>
    </source>
</evidence>
<proteinExistence type="evidence at transcript level"/>
<dbReference type="GO" id="GO:0006515">
    <property type="term" value="P:protein quality control for misfolded or incompletely synthesized proteins"/>
    <property type="evidence" value="ECO:0007669"/>
    <property type="project" value="UniProtKB-UniRule"/>
</dbReference>
<dbReference type="GO" id="GO:0005524">
    <property type="term" value="F:ATP binding"/>
    <property type="evidence" value="ECO:0007669"/>
    <property type="project" value="UniProtKB-UniRule"/>
</dbReference>
<dbReference type="GO" id="GO:0004252">
    <property type="term" value="F:serine-type endopeptidase activity"/>
    <property type="evidence" value="ECO:0007669"/>
    <property type="project" value="UniProtKB-UniRule"/>
</dbReference>
<dbReference type="PROSITE" id="PS51786">
    <property type="entry name" value="LON_PROTEOLYTIC"/>
    <property type="match status" value="1"/>
</dbReference>
<dbReference type="InterPro" id="IPR008269">
    <property type="entry name" value="Lon_proteolytic"/>
</dbReference>
<dbReference type="InterPro" id="IPR020568">
    <property type="entry name" value="Ribosomal_Su5_D2-typ_SF"/>
</dbReference>
<evidence type="ECO:0000256" key="5">
    <source>
        <dbReference type="ARBA" id="ARBA00022801"/>
    </source>
</evidence>
<evidence type="ECO:0000259" key="21">
    <source>
        <dbReference type="PROSITE" id="PS51786"/>
    </source>
</evidence>
<dbReference type="InterPro" id="IPR003959">
    <property type="entry name" value="ATPase_AAA_core"/>
</dbReference>
<comment type="caution">
    <text evidence="23">The sequence shown here is derived from an EMBL/GenBank/DDBJ whole genome shotgun (WGS) entry which is preliminary data.</text>
</comment>
<dbReference type="Gene3D" id="1.10.8.60">
    <property type="match status" value="1"/>
</dbReference>
<dbReference type="SUPFAM" id="SSF52540">
    <property type="entry name" value="P-loop containing nucleoside triphosphate hydrolases"/>
    <property type="match status" value="1"/>
</dbReference>
<comment type="similarity">
    <text evidence="14 15 18">Belongs to the peptidase S16 family.</text>
</comment>
<dbReference type="EMBL" id="DVGZ01000021">
    <property type="protein sequence ID" value="HIR46417.1"/>
    <property type="molecule type" value="Genomic_DNA"/>
</dbReference>
<dbReference type="PRINTS" id="PR00830">
    <property type="entry name" value="ENDOLAPTASE"/>
</dbReference>
<comment type="subunit">
    <text evidence="14 15">Homohexamer. Organized in a ring with a central cavity.</text>
</comment>
<dbReference type="Proteomes" id="UP000824242">
    <property type="component" value="Unassembled WGS sequence"/>
</dbReference>
<evidence type="ECO:0000256" key="3">
    <source>
        <dbReference type="ARBA" id="ARBA00022670"/>
    </source>
</evidence>
<keyword evidence="7 14" id="KW-0067">ATP-binding</keyword>
<dbReference type="HAMAP" id="MF_01973">
    <property type="entry name" value="lon_bact"/>
    <property type="match status" value="1"/>
</dbReference>
<evidence type="ECO:0000256" key="7">
    <source>
        <dbReference type="ARBA" id="ARBA00022840"/>
    </source>
</evidence>
<dbReference type="GO" id="GO:0004176">
    <property type="term" value="F:ATP-dependent peptidase activity"/>
    <property type="evidence" value="ECO:0007669"/>
    <property type="project" value="UniProtKB-UniRule"/>
</dbReference>
<dbReference type="FunFam" id="3.40.50.300:FF:000021">
    <property type="entry name" value="Lon protease homolog"/>
    <property type="match status" value="1"/>
</dbReference>
<dbReference type="InterPro" id="IPR027065">
    <property type="entry name" value="Lon_Prtase"/>
</dbReference>
<evidence type="ECO:0000256" key="20">
    <source>
        <dbReference type="SAM" id="MobiDB-lite"/>
    </source>
</evidence>
<dbReference type="Gene3D" id="1.20.5.5270">
    <property type="match status" value="1"/>
</dbReference>
<dbReference type="Gene3D" id="2.30.130.40">
    <property type="entry name" value="LON domain-like"/>
    <property type="match status" value="1"/>
</dbReference>
<comment type="function">
    <text evidence="10 14">ATP-dependent serine protease that mediates the selective degradation of mutant and abnormal proteins as well as certain short-lived regulatory proteins. Required for cellular homeostasis and for survival from DNA damage and developmental changes induced by stress. Degrades polypeptides processively to yield small peptide fragments that are 5 to 10 amino acids long. Binds to DNA in a double-stranded, site-specific manner.</text>
</comment>
<dbReference type="GO" id="GO:0043565">
    <property type="term" value="F:sequence-specific DNA binding"/>
    <property type="evidence" value="ECO:0007669"/>
    <property type="project" value="UniProtKB-UniRule"/>
</dbReference>
<dbReference type="PANTHER" id="PTHR10046">
    <property type="entry name" value="ATP DEPENDENT LON PROTEASE FAMILY MEMBER"/>
    <property type="match status" value="1"/>
</dbReference>
<dbReference type="Gene3D" id="1.20.58.1480">
    <property type="match status" value="1"/>
</dbReference>
<keyword evidence="2 14" id="KW-0963">Cytoplasm</keyword>
<dbReference type="SUPFAM" id="SSF88697">
    <property type="entry name" value="PUA domain-like"/>
    <property type="match status" value="1"/>
</dbReference>
<name>A0A9D1ALN5_9FIRM</name>
<feature type="domain" description="Lon N-terminal" evidence="22">
    <location>
        <begin position="9"/>
        <end position="203"/>
    </location>
</feature>
<dbReference type="Pfam" id="PF05362">
    <property type="entry name" value="Lon_C"/>
    <property type="match status" value="1"/>
</dbReference>
<dbReference type="SMART" id="SM00382">
    <property type="entry name" value="AAA"/>
    <property type="match status" value="1"/>
</dbReference>
<comment type="induction">
    <text evidence="14">By heat shock.</text>
</comment>
<evidence type="ECO:0000256" key="4">
    <source>
        <dbReference type="ARBA" id="ARBA00022741"/>
    </source>
</evidence>
<feature type="region of interest" description="Disordered" evidence="20">
    <location>
        <begin position="777"/>
        <end position="815"/>
    </location>
</feature>
<evidence type="ECO:0000256" key="2">
    <source>
        <dbReference type="ARBA" id="ARBA00022490"/>
    </source>
</evidence>
<comment type="catalytic activity">
    <reaction evidence="9 14 15 18">
        <text>Hydrolysis of proteins in presence of ATP.</text>
        <dbReference type="EC" id="3.4.21.53"/>
    </reaction>
</comment>
<dbReference type="Gene3D" id="3.40.50.300">
    <property type="entry name" value="P-loop containing nucleotide triphosphate hydrolases"/>
    <property type="match status" value="1"/>
</dbReference>
<reference evidence="23" key="2">
    <citation type="journal article" date="2021" name="PeerJ">
        <title>Extensive microbial diversity within the chicken gut microbiome revealed by metagenomics and culture.</title>
        <authorList>
            <person name="Gilroy R."/>
            <person name="Ravi A."/>
            <person name="Getino M."/>
            <person name="Pursley I."/>
            <person name="Horton D.L."/>
            <person name="Alikhan N.F."/>
            <person name="Baker D."/>
            <person name="Gharbi K."/>
            <person name="Hall N."/>
            <person name="Watson M."/>
            <person name="Adriaenssens E.M."/>
            <person name="Foster-Nyarko E."/>
            <person name="Jarju S."/>
            <person name="Secka A."/>
            <person name="Antonio M."/>
            <person name="Oren A."/>
            <person name="Chaudhuri R.R."/>
            <person name="La Ragione R."/>
            <person name="Hildebrand F."/>
            <person name="Pallen M.J."/>
        </authorList>
    </citation>
    <scope>NUCLEOTIDE SEQUENCE</scope>
    <source>
        <strain evidence="23">ChiSxjej1B13-7958</strain>
    </source>
</reference>
<accession>A0A9D1ALN5</accession>
<dbReference type="Pfam" id="PF02190">
    <property type="entry name" value="LON_substr_bdg"/>
    <property type="match status" value="1"/>
</dbReference>
<reference evidence="23" key="1">
    <citation type="submission" date="2020-10" db="EMBL/GenBank/DDBJ databases">
        <authorList>
            <person name="Gilroy R."/>
        </authorList>
    </citation>
    <scope>NUCLEOTIDE SEQUENCE</scope>
    <source>
        <strain evidence="23">ChiSxjej1B13-7958</strain>
    </source>
</reference>
<dbReference type="InterPro" id="IPR003593">
    <property type="entry name" value="AAA+_ATPase"/>
</dbReference>
<dbReference type="GO" id="GO:0005737">
    <property type="term" value="C:cytoplasm"/>
    <property type="evidence" value="ECO:0007669"/>
    <property type="project" value="UniProtKB-SubCell"/>
</dbReference>
<evidence type="ECO:0000313" key="24">
    <source>
        <dbReference type="Proteomes" id="UP000824242"/>
    </source>
</evidence>
<evidence type="ECO:0000256" key="8">
    <source>
        <dbReference type="ARBA" id="ARBA00023016"/>
    </source>
</evidence>
<keyword evidence="6 14" id="KW-0720">Serine protease</keyword>
<feature type="domain" description="Lon proteolytic" evidence="21">
    <location>
        <begin position="591"/>
        <end position="772"/>
    </location>
</feature>
<keyword evidence="4 14" id="KW-0547">Nucleotide-binding</keyword>
<dbReference type="NCBIfam" id="TIGR00763">
    <property type="entry name" value="lon"/>
    <property type="match status" value="1"/>
</dbReference>
<feature type="coiled-coil region" evidence="19">
    <location>
        <begin position="189"/>
        <end position="218"/>
    </location>
</feature>
<dbReference type="InterPro" id="IPR027543">
    <property type="entry name" value="Lon_bac"/>
</dbReference>
<keyword evidence="19" id="KW-0175">Coiled coil</keyword>
<evidence type="ECO:0000256" key="6">
    <source>
        <dbReference type="ARBA" id="ARBA00022825"/>
    </source>
</evidence>
<comment type="subcellular location">
    <subcellularLocation>
        <location evidence="1 14 15">Cytoplasm</location>
    </subcellularLocation>
</comment>
<feature type="active site" evidence="14 16">
    <location>
        <position position="678"/>
    </location>
</feature>